<feature type="compositionally biased region" description="Low complexity" evidence="4">
    <location>
        <begin position="781"/>
        <end position="796"/>
    </location>
</feature>
<dbReference type="InterPro" id="IPR001680">
    <property type="entry name" value="WD40_rpt"/>
</dbReference>
<feature type="region of interest" description="Disordered" evidence="4">
    <location>
        <begin position="769"/>
        <end position="801"/>
    </location>
</feature>
<dbReference type="InterPro" id="IPR015943">
    <property type="entry name" value="WD40/YVTN_repeat-like_dom_sf"/>
</dbReference>
<dbReference type="Pfam" id="PF00400">
    <property type="entry name" value="WD40"/>
    <property type="match status" value="4"/>
</dbReference>
<evidence type="ECO:0000256" key="2">
    <source>
        <dbReference type="ARBA" id="ARBA00022737"/>
    </source>
</evidence>
<dbReference type="RefSeq" id="XP_039126361.1">
    <property type="nucleotide sequence ID" value="XM_039270427.1"/>
</dbReference>
<feature type="region of interest" description="Disordered" evidence="4">
    <location>
        <begin position="267"/>
        <end position="290"/>
    </location>
</feature>
<evidence type="ECO:0000256" key="4">
    <source>
        <dbReference type="SAM" id="MobiDB-lite"/>
    </source>
</evidence>
<organism evidence="5 6">
    <name type="scientific">Dioscorea cayennensis subsp. rotundata</name>
    <name type="common">White Guinea yam</name>
    <name type="synonym">Dioscorea rotundata</name>
    <dbReference type="NCBI Taxonomy" id="55577"/>
    <lineage>
        <taxon>Eukaryota</taxon>
        <taxon>Viridiplantae</taxon>
        <taxon>Streptophyta</taxon>
        <taxon>Embryophyta</taxon>
        <taxon>Tracheophyta</taxon>
        <taxon>Spermatophyta</taxon>
        <taxon>Magnoliopsida</taxon>
        <taxon>Liliopsida</taxon>
        <taxon>Dioscoreales</taxon>
        <taxon>Dioscoreaceae</taxon>
        <taxon>Dioscorea</taxon>
    </lineage>
</organism>
<dbReference type="SUPFAM" id="SSF50978">
    <property type="entry name" value="WD40 repeat-like"/>
    <property type="match status" value="1"/>
</dbReference>
<dbReference type="SMART" id="SM00320">
    <property type="entry name" value="WD40"/>
    <property type="match status" value="6"/>
</dbReference>
<reference evidence="5" key="1">
    <citation type="submission" date="2025-05" db="UniProtKB">
        <authorList>
            <consortium name="RefSeq"/>
        </authorList>
    </citation>
    <scope>NUCLEOTIDE SEQUENCE [LARGE SCALE GENOMIC DNA]</scope>
</reference>
<proteinExistence type="predicted"/>
<name>A0AB40BID6_DIOCR</name>
<feature type="repeat" description="WD" evidence="3">
    <location>
        <begin position="508"/>
        <end position="550"/>
    </location>
</feature>
<dbReference type="InterPro" id="IPR040324">
    <property type="entry name" value="WDR44/Dgr2"/>
</dbReference>
<accession>A0AB40BID6</accession>
<keyword evidence="2" id="KW-0677">Repeat</keyword>
<protein>
    <submittedName>
        <fullName evidence="6">WD repeat-containing protein 44-like</fullName>
    </submittedName>
</protein>
<feature type="compositionally biased region" description="Low complexity" evidence="4">
    <location>
        <begin position="279"/>
        <end position="288"/>
    </location>
</feature>
<dbReference type="FunFam" id="2.130.10.10:FF:000329">
    <property type="entry name" value="WD repeat-containing protein 44"/>
    <property type="match status" value="1"/>
</dbReference>
<evidence type="ECO:0000313" key="5">
    <source>
        <dbReference type="Proteomes" id="UP001515500"/>
    </source>
</evidence>
<evidence type="ECO:0000313" key="6">
    <source>
        <dbReference type="RefSeq" id="XP_039126361.1"/>
    </source>
</evidence>
<evidence type="ECO:0000256" key="3">
    <source>
        <dbReference type="PROSITE-ProRule" id="PRU00221"/>
    </source>
</evidence>
<feature type="region of interest" description="Disordered" evidence="4">
    <location>
        <begin position="313"/>
        <end position="339"/>
    </location>
</feature>
<dbReference type="PRINTS" id="PR00320">
    <property type="entry name" value="GPROTEINBRPT"/>
</dbReference>
<dbReference type="Gene3D" id="2.130.10.10">
    <property type="entry name" value="YVTN repeat-like/Quinoprotein amine dehydrogenase"/>
    <property type="match status" value="2"/>
</dbReference>
<sequence>MTTIPTNQQDWDDEDCFFETLDRVPSSISIDFDLPSSNSESDQEDDVRSSFASAIGAPSCFRNSQIDGDDDDIRGSRDFDYGIWMAEPMSIQERRRLLLHGMGLTSSKNLRHNTSIHQSSCIATSTKDAPQQSSPKMPFPSTLLLHRSRSCSYIASPPSPSTFHSSLLRSRSEPSLLWEGGREEYGNGSSERYNGVNGIKRALMAQPSLCRIKNLDTGKEFMVTEVAKDGTWGKLNDLQTGHQLTMDEFEKCLGHSTIIKEVMRRAHLGSGGDSKQKQSKCSSKSRSNSYRKKGGWLKNIMFVAGSVTGLMSDKSSSSSASSPSCSNSPNSSEVMKVRQHGKPYKELTGLCMCQEIQAHQGSIWTIKFSPNARYLASAGEDRVIHIWQALGRDTSASSSSSVRREPSQMSMAACGSADSQAALLGTQTLKRATRKGLGPFASGRRSLPENIVMPETVFSLFDKPFCSFHGHLDDVLDLSWSQSQYLLSSSMDKTVRLWDMETKACLKLFAHNDYVTCIQFNPIDDGYFISGSLDAKVRIWSISDRQVVDWCDLHEMVTAACYTPDGQGALVGSHKGSCRIFDVSDGRLCQKGQIEFQNKKKKSHAKKVTGFQFAPGNASEVLITSADSQIRVFDGLDMVHKFRGFRNTSSQIAASYTSDGKYVVCASEDSHVYIWKREGARGPGFGGKSKGWATTRSHEHFPCRDVSVAIPWPGSGSCCRPQVSNSGLEDNFHSSRSHGHPPLPKKSFSEHSLVCSDDLSCPSHSLSGVGSSSLAPLQPRTSVSATSSSSPSTSWGRYGGSGSKGSSCIEEGSAWGLVIVTAGLGGDIRIYQNFGLPVRLGRQTNLF</sequence>
<dbReference type="GeneID" id="120262332"/>
<keyword evidence="5" id="KW-1185">Reference proteome</keyword>
<keyword evidence="1 3" id="KW-0853">WD repeat</keyword>
<reference evidence="6" key="2">
    <citation type="submission" date="2025-08" db="UniProtKB">
        <authorList>
            <consortium name="RefSeq"/>
        </authorList>
    </citation>
    <scope>IDENTIFICATION</scope>
</reference>
<feature type="repeat" description="WD" evidence="3">
    <location>
        <begin position="468"/>
        <end position="508"/>
    </location>
</feature>
<dbReference type="InterPro" id="IPR020472">
    <property type="entry name" value="WD40_PAC1"/>
</dbReference>
<feature type="compositionally biased region" description="Low complexity" evidence="4">
    <location>
        <begin position="315"/>
        <end position="332"/>
    </location>
</feature>
<dbReference type="PANTHER" id="PTHR14221:SF41">
    <property type="entry name" value="TRANSDUCIN_WD40 REPEAT-LIKE SUPERFAMILY PROTEIN"/>
    <property type="match status" value="1"/>
</dbReference>
<dbReference type="AlphaFoldDB" id="A0AB40BID6"/>
<dbReference type="PROSITE" id="PS50294">
    <property type="entry name" value="WD_REPEATS_REGION"/>
    <property type="match status" value="3"/>
</dbReference>
<dbReference type="PANTHER" id="PTHR14221">
    <property type="entry name" value="WD REPEAT DOMAIN 44"/>
    <property type="match status" value="1"/>
</dbReference>
<dbReference type="PROSITE" id="PS00678">
    <property type="entry name" value="WD_REPEATS_1"/>
    <property type="match status" value="1"/>
</dbReference>
<gene>
    <name evidence="6" type="primary">LOC120262332</name>
</gene>
<dbReference type="Proteomes" id="UP001515500">
    <property type="component" value="Chromosome 1"/>
</dbReference>
<feature type="repeat" description="WD" evidence="3">
    <location>
        <begin position="356"/>
        <end position="388"/>
    </location>
</feature>
<dbReference type="PROSITE" id="PS50082">
    <property type="entry name" value="WD_REPEATS_2"/>
    <property type="match status" value="3"/>
</dbReference>
<dbReference type="InterPro" id="IPR019775">
    <property type="entry name" value="WD40_repeat_CS"/>
</dbReference>
<dbReference type="InterPro" id="IPR036322">
    <property type="entry name" value="WD40_repeat_dom_sf"/>
</dbReference>
<evidence type="ECO:0000256" key="1">
    <source>
        <dbReference type="ARBA" id="ARBA00022574"/>
    </source>
</evidence>